<evidence type="ECO:0008006" key="5">
    <source>
        <dbReference type="Google" id="ProtNLM"/>
    </source>
</evidence>
<dbReference type="Gene3D" id="3.40.50.300">
    <property type="entry name" value="P-loop containing nucleotide triphosphate hydrolases"/>
    <property type="match status" value="1"/>
</dbReference>
<dbReference type="PANTHER" id="PTHR12788">
    <property type="entry name" value="PROTEIN-TYROSINE SULFOTRANSFERASE 2"/>
    <property type="match status" value="1"/>
</dbReference>
<evidence type="ECO:0000313" key="3">
    <source>
        <dbReference type="EMBL" id="UGS38813.1"/>
    </source>
</evidence>
<dbReference type="Pfam" id="PF13469">
    <property type="entry name" value="Sulfotransfer_3"/>
    <property type="match status" value="1"/>
</dbReference>
<evidence type="ECO:0000313" key="4">
    <source>
        <dbReference type="Proteomes" id="UP001162834"/>
    </source>
</evidence>
<dbReference type="RefSeq" id="WP_259312828.1">
    <property type="nucleotide sequence ID" value="NZ_CP087164.1"/>
</dbReference>
<dbReference type="GO" id="GO:0008476">
    <property type="term" value="F:protein-tyrosine sulfotransferase activity"/>
    <property type="evidence" value="ECO:0007669"/>
    <property type="project" value="InterPro"/>
</dbReference>
<dbReference type="SUPFAM" id="SSF52540">
    <property type="entry name" value="P-loop containing nucleoside triphosphate hydrolases"/>
    <property type="match status" value="1"/>
</dbReference>
<proteinExistence type="predicted"/>
<sequence length="260" mass="30150">MFDDVELFCLFMGYTRSGHSLVGTVLDAHPEAVIAHEGKIFASEEGKSITGGLRAVDRRRLFTYLVDRSARQAREGHRGYRRDQSAPTNLIPGGSHGTYTTLRVLGTKRGQEPPIAWDRNPLVFDQLEELAQAKVRMIHVYRNPWDNIASMGRFHGDRAIVKYFRRAEIIKRFREQEVLPMYDLALEDLVADPAKEVRGLLEFLDLPVTDEFLAACADNIDRRVSASRKEREWTRQDVEMVVRRMAMIPWLERYPRRPWH</sequence>
<accession>A0A9E6Y3B7</accession>
<dbReference type="EMBL" id="CP087164">
    <property type="protein sequence ID" value="UGS38813.1"/>
    <property type="molecule type" value="Genomic_DNA"/>
</dbReference>
<keyword evidence="1" id="KW-0808">Transferase</keyword>
<protein>
    <recommendedName>
        <fullName evidence="5">Sulfotransferase</fullName>
    </recommendedName>
</protein>
<dbReference type="AlphaFoldDB" id="A0A9E6Y3B7"/>
<dbReference type="PANTHER" id="PTHR12788:SF8">
    <property type="entry name" value="PROTEIN-TYROSINE SULFOTRANSFERASE"/>
    <property type="match status" value="1"/>
</dbReference>
<keyword evidence="4" id="KW-1185">Reference proteome</keyword>
<evidence type="ECO:0000256" key="1">
    <source>
        <dbReference type="ARBA" id="ARBA00022679"/>
    </source>
</evidence>
<evidence type="ECO:0000256" key="2">
    <source>
        <dbReference type="SAM" id="MobiDB-lite"/>
    </source>
</evidence>
<feature type="compositionally biased region" description="Basic and acidic residues" evidence="2">
    <location>
        <begin position="73"/>
        <end position="84"/>
    </location>
</feature>
<dbReference type="KEGG" id="sbae:DSM104329_05243"/>
<reference evidence="3" key="1">
    <citation type="journal article" date="2022" name="Int. J. Syst. Evol. Microbiol.">
        <title>Pseudomonas aegrilactucae sp. nov. and Pseudomonas morbosilactucae sp. nov., pathogens causing bacterial rot of lettuce in Japan.</title>
        <authorList>
            <person name="Sawada H."/>
            <person name="Fujikawa T."/>
            <person name="Satou M."/>
        </authorList>
    </citation>
    <scope>NUCLEOTIDE SEQUENCE</scope>
    <source>
        <strain evidence="3">0166_1</strain>
    </source>
</reference>
<dbReference type="InterPro" id="IPR026634">
    <property type="entry name" value="TPST-like"/>
</dbReference>
<name>A0A9E6Y3B7_9ACTN</name>
<dbReference type="InterPro" id="IPR027417">
    <property type="entry name" value="P-loop_NTPase"/>
</dbReference>
<organism evidence="3 4">
    <name type="scientific">Capillimicrobium parvum</name>
    <dbReference type="NCBI Taxonomy" id="2884022"/>
    <lineage>
        <taxon>Bacteria</taxon>
        <taxon>Bacillati</taxon>
        <taxon>Actinomycetota</taxon>
        <taxon>Thermoleophilia</taxon>
        <taxon>Solirubrobacterales</taxon>
        <taxon>Capillimicrobiaceae</taxon>
        <taxon>Capillimicrobium</taxon>
    </lineage>
</organism>
<feature type="region of interest" description="Disordered" evidence="2">
    <location>
        <begin position="73"/>
        <end position="92"/>
    </location>
</feature>
<gene>
    <name evidence="3" type="ORF">DSM104329_05243</name>
</gene>
<dbReference type="Proteomes" id="UP001162834">
    <property type="component" value="Chromosome"/>
</dbReference>